<dbReference type="Proteomes" id="UP001576784">
    <property type="component" value="Unassembled WGS sequence"/>
</dbReference>
<gene>
    <name evidence="1" type="ORF">ACE1CI_08820</name>
</gene>
<evidence type="ECO:0000313" key="2">
    <source>
        <dbReference type="Proteomes" id="UP001576784"/>
    </source>
</evidence>
<reference evidence="1 2" key="1">
    <citation type="submission" date="2024-09" db="EMBL/GenBank/DDBJ databases">
        <title>Floridaenema gen nov. (Aerosakkonemataceae, Aerosakkonematales ord. nov., Cyanobacteria) from benthic tropical and subtropical fresh waters, with the description of four new species.</title>
        <authorList>
            <person name="Moretto J.A."/>
            <person name="Berthold D.E."/>
            <person name="Lefler F.W."/>
            <person name="Huang I.-S."/>
            <person name="Laughinghouse H. IV."/>
        </authorList>
    </citation>
    <scope>NUCLEOTIDE SEQUENCE [LARGE SCALE GENOMIC DNA]</scope>
    <source>
        <strain evidence="1 2">BLCC-F50</strain>
    </source>
</reference>
<accession>A0ABV4XN84</accession>
<name>A0ABV4XN84_9CYAN</name>
<evidence type="ECO:0008006" key="3">
    <source>
        <dbReference type="Google" id="ProtNLM"/>
    </source>
</evidence>
<evidence type="ECO:0000313" key="1">
    <source>
        <dbReference type="EMBL" id="MFB2893000.1"/>
    </source>
</evidence>
<organism evidence="1 2">
    <name type="scientific">Floridaenema flaviceps BLCC-F50</name>
    <dbReference type="NCBI Taxonomy" id="3153642"/>
    <lineage>
        <taxon>Bacteria</taxon>
        <taxon>Bacillati</taxon>
        <taxon>Cyanobacteriota</taxon>
        <taxon>Cyanophyceae</taxon>
        <taxon>Oscillatoriophycideae</taxon>
        <taxon>Aerosakkonematales</taxon>
        <taxon>Aerosakkonemataceae</taxon>
        <taxon>Floridanema</taxon>
        <taxon>Floridanema flaviceps</taxon>
    </lineage>
</organism>
<sequence>MALVSTFELLVKPIAPAGTGPAVVARTVAQGYFLTIANTGNIPANLRLQFTANQPNIDLAKTATFIDINGTNVKGDLIPTSEPTKFNFNITVPGNDTILFTLLPDLVAPNVVTDKNLEIRGYVEVFRSSLFGQDYNLLLTPEHRGTFLPQNINAPTPDFDQLAYALPTANGSSLYQLKSLIIPPVITPATNGRTSDVSISASEMQEMIGMMAEQMKELEQRSAAR</sequence>
<proteinExistence type="predicted"/>
<dbReference type="EMBL" id="JBHFNR010000059">
    <property type="protein sequence ID" value="MFB2893000.1"/>
    <property type="molecule type" value="Genomic_DNA"/>
</dbReference>
<protein>
    <recommendedName>
        <fullName evidence="3">CARDB domain-containing protein</fullName>
    </recommendedName>
</protein>
<comment type="caution">
    <text evidence="1">The sequence shown here is derived from an EMBL/GenBank/DDBJ whole genome shotgun (WGS) entry which is preliminary data.</text>
</comment>
<keyword evidence="2" id="KW-1185">Reference proteome</keyword>
<dbReference type="RefSeq" id="WP_413262665.1">
    <property type="nucleotide sequence ID" value="NZ_JBHFNR010000059.1"/>
</dbReference>